<feature type="transmembrane region" description="Helical" evidence="1">
    <location>
        <begin position="75"/>
        <end position="97"/>
    </location>
</feature>
<feature type="transmembrane region" description="Helical" evidence="1">
    <location>
        <begin position="42"/>
        <end position="63"/>
    </location>
</feature>
<keyword evidence="1" id="KW-0472">Membrane</keyword>
<organism evidence="2 3">
    <name type="scientific">Rhodococcus sovatensis</name>
    <dbReference type="NCBI Taxonomy" id="1805840"/>
    <lineage>
        <taxon>Bacteria</taxon>
        <taxon>Bacillati</taxon>
        <taxon>Actinomycetota</taxon>
        <taxon>Actinomycetes</taxon>
        <taxon>Mycobacteriales</taxon>
        <taxon>Nocardiaceae</taxon>
        <taxon>Rhodococcus</taxon>
    </lineage>
</organism>
<dbReference type="RefSeq" id="WP_338892169.1">
    <property type="nucleotide sequence ID" value="NZ_CP147846.1"/>
</dbReference>
<keyword evidence="3" id="KW-1185">Reference proteome</keyword>
<reference evidence="2 3" key="1">
    <citation type="submission" date="2024-03" db="EMBL/GenBank/DDBJ databases">
        <title>Natural products discovery in diverse microorganisms through a two-stage MS feature dereplication strategy.</title>
        <authorList>
            <person name="Zhang R."/>
        </authorList>
    </citation>
    <scope>NUCLEOTIDE SEQUENCE [LARGE SCALE GENOMIC DNA]</scope>
    <source>
        <strain evidence="2 3">18930</strain>
    </source>
</reference>
<gene>
    <name evidence="2" type="ORF">WDS16_09135</name>
</gene>
<proteinExistence type="predicted"/>
<sequence length="110" mass="11623">MTGSLRSSTVSGATSGFGFVRHIHGHAVSVIRVIRTNRTVRAVLAAMALFAVVAAIWAGVGYVYADDRKAESATTIGLCVLAAGWLAVLGAVAIKVLRLRARRRDSTQDN</sequence>
<name>A0ABZ2PNP6_9NOCA</name>
<evidence type="ECO:0000313" key="3">
    <source>
        <dbReference type="Proteomes" id="UP001432000"/>
    </source>
</evidence>
<protein>
    <submittedName>
        <fullName evidence="2">Uncharacterized protein</fullName>
    </submittedName>
</protein>
<dbReference type="Proteomes" id="UP001432000">
    <property type="component" value="Chromosome"/>
</dbReference>
<keyword evidence="1" id="KW-0812">Transmembrane</keyword>
<keyword evidence="1" id="KW-1133">Transmembrane helix</keyword>
<evidence type="ECO:0000313" key="2">
    <source>
        <dbReference type="EMBL" id="WXG70634.1"/>
    </source>
</evidence>
<dbReference type="EMBL" id="CP147846">
    <property type="protein sequence ID" value="WXG70634.1"/>
    <property type="molecule type" value="Genomic_DNA"/>
</dbReference>
<evidence type="ECO:0000256" key="1">
    <source>
        <dbReference type="SAM" id="Phobius"/>
    </source>
</evidence>
<accession>A0ABZ2PNP6</accession>